<protein>
    <submittedName>
        <fullName evidence="2">Uncharacterized protein</fullName>
    </submittedName>
</protein>
<sequence>MNDNTTDGTTPATLATLSAPAPTSKAPAHDAASLKSETSTLNDAKDTKGEVAKKEGSTLGPSSTSFAKKAKEQGWAAPTAARPSFGGYVLR</sequence>
<feature type="compositionally biased region" description="Low complexity" evidence="1">
    <location>
        <begin position="1"/>
        <end position="24"/>
    </location>
</feature>
<dbReference type="AlphaFoldDB" id="A0A371D8H4"/>
<dbReference type="EMBL" id="KZ857409">
    <property type="protein sequence ID" value="RDX48843.1"/>
    <property type="molecule type" value="Genomic_DNA"/>
</dbReference>
<dbReference type="OrthoDB" id="2757352at2759"/>
<feature type="region of interest" description="Disordered" evidence="1">
    <location>
        <begin position="1"/>
        <end position="91"/>
    </location>
</feature>
<proteinExistence type="predicted"/>
<gene>
    <name evidence="2" type="ORF">OH76DRAFT_1556837</name>
</gene>
<accession>A0A371D8H4</accession>
<evidence type="ECO:0000313" key="2">
    <source>
        <dbReference type="EMBL" id="RDX48843.1"/>
    </source>
</evidence>
<keyword evidence="3" id="KW-1185">Reference proteome</keyword>
<evidence type="ECO:0000313" key="3">
    <source>
        <dbReference type="Proteomes" id="UP000256964"/>
    </source>
</evidence>
<evidence type="ECO:0000256" key="1">
    <source>
        <dbReference type="SAM" id="MobiDB-lite"/>
    </source>
</evidence>
<name>A0A371D8H4_9APHY</name>
<feature type="compositionally biased region" description="Basic and acidic residues" evidence="1">
    <location>
        <begin position="43"/>
        <end position="56"/>
    </location>
</feature>
<organism evidence="2 3">
    <name type="scientific">Lentinus brumalis</name>
    <dbReference type="NCBI Taxonomy" id="2498619"/>
    <lineage>
        <taxon>Eukaryota</taxon>
        <taxon>Fungi</taxon>
        <taxon>Dikarya</taxon>
        <taxon>Basidiomycota</taxon>
        <taxon>Agaricomycotina</taxon>
        <taxon>Agaricomycetes</taxon>
        <taxon>Polyporales</taxon>
        <taxon>Polyporaceae</taxon>
        <taxon>Lentinus</taxon>
    </lineage>
</organism>
<dbReference type="Proteomes" id="UP000256964">
    <property type="component" value="Unassembled WGS sequence"/>
</dbReference>
<reference evidence="2 3" key="1">
    <citation type="journal article" date="2018" name="Biotechnol. Biofuels">
        <title>Integrative visual omics of the white-rot fungus Polyporus brumalis exposes the biotechnological potential of its oxidative enzymes for delignifying raw plant biomass.</title>
        <authorList>
            <person name="Miyauchi S."/>
            <person name="Rancon A."/>
            <person name="Drula E."/>
            <person name="Hage H."/>
            <person name="Chaduli D."/>
            <person name="Favel A."/>
            <person name="Grisel S."/>
            <person name="Henrissat B."/>
            <person name="Herpoel-Gimbert I."/>
            <person name="Ruiz-Duenas F.J."/>
            <person name="Chevret D."/>
            <person name="Hainaut M."/>
            <person name="Lin J."/>
            <person name="Wang M."/>
            <person name="Pangilinan J."/>
            <person name="Lipzen A."/>
            <person name="Lesage-Meessen L."/>
            <person name="Navarro D."/>
            <person name="Riley R."/>
            <person name="Grigoriev I.V."/>
            <person name="Zhou S."/>
            <person name="Raouche S."/>
            <person name="Rosso M.N."/>
        </authorList>
    </citation>
    <scope>NUCLEOTIDE SEQUENCE [LARGE SCALE GENOMIC DNA]</scope>
    <source>
        <strain evidence="2 3">BRFM 1820</strain>
    </source>
</reference>